<reference evidence="1" key="2">
    <citation type="journal article" date="2015" name="Data Brief">
        <title>Shoot transcriptome of the giant reed, Arundo donax.</title>
        <authorList>
            <person name="Barrero R.A."/>
            <person name="Guerrero F.D."/>
            <person name="Moolhuijzen P."/>
            <person name="Goolsby J.A."/>
            <person name="Tidwell J."/>
            <person name="Bellgard S.E."/>
            <person name="Bellgard M.I."/>
        </authorList>
    </citation>
    <scope>NUCLEOTIDE SEQUENCE</scope>
    <source>
        <tissue evidence="1">Shoot tissue taken approximately 20 cm above the soil surface</tissue>
    </source>
</reference>
<evidence type="ECO:0000313" key="1">
    <source>
        <dbReference type="EMBL" id="JAD25869.1"/>
    </source>
</evidence>
<sequence>MNKGVFKFSLNWLDCSNSSSLKPFLHAVNEGCFHTSEQCC</sequence>
<reference evidence="1" key="1">
    <citation type="submission" date="2014-09" db="EMBL/GenBank/DDBJ databases">
        <authorList>
            <person name="Magalhaes I.L.F."/>
            <person name="Oliveira U."/>
            <person name="Santos F.R."/>
            <person name="Vidigal T.H.D.A."/>
            <person name="Brescovit A.D."/>
            <person name="Santos A.J."/>
        </authorList>
    </citation>
    <scope>NUCLEOTIDE SEQUENCE</scope>
    <source>
        <tissue evidence="1">Shoot tissue taken approximately 20 cm above the soil surface</tissue>
    </source>
</reference>
<organism evidence="1">
    <name type="scientific">Arundo donax</name>
    <name type="common">Giant reed</name>
    <name type="synonym">Donax arundinaceus</name>
    <dbReference type="NCBI Taxonomy" id="35708"/>
    <lineage>
        <taxon>Eukaryota</taxon>
        <taxon>Viridiplantae</taxon>
        <taxon>Streptophyta</taxon>
        <taxon>Embryophyta</taxon>
        <taxon>Tracheophyta</taxon>
        <taxon>Spermatophyta</taxon>
        <taxon>Magnoliopsida</taxon>
        <taxon>Liliopsida</taxon>
        <taxon>Poales</taxon>
        <taxon>Poaceae</taxon>
        <taxon>PACMAD clade</taxon>
        <taxon>Arundinoideae</taxon>
        <taxon>Arundineae</taxon>
        <taxon>Arundo</taxon>
    </lineage>
</organism>
<dbReference type="AlphaFoldDB" id="A0A0A8YHB9"/>
<protein>
    <submittedName>
        <fullName evidence="1">Uncharacterized protein</fullName>
    </submittedName>
</protein>
<name>A0A0A8YHB9_ARUDO</name>
<accession>A0A0A8YHB9</accession>
<dbReference type="EMBL" id="GBRH01272026">
    <property type="protein sequence ID" value="JAD25869.1"/>
    <property type="molecule type" value="Transcribed_RNA"/>
</dbReference>
<proteinExistence type="predicted"/>